<reference evidence="2 3" key="1">
    <citation type="submission" date="2019-04" db="EMBL/GenBank/DDBJ databases">
        <authorList>
            <person name="Feng G."/>
            <person name="Zhang J."/>
            <person name="Zhu H."/>
        </authorList>
    </citation>
    <scope>NUCLEOTIDE SEQUENCE [LARGE SCALE GENOMIC DNA]</scope>
    <source>
        <strain evidence="2 3">9PBR-1</strain>
    </source>
</reference>
<dbReference type="EMBL" id="SRMB01000003">
    <property type="protein sequence ID" value="TGE26387.1"/>
    <property type="molecule type" value="Genomic_DNA"/>
</dbReference>
<dbReference type="Proteomes" id="UP000298471">
    <property type="component" value="Unassembled WGS sequence"/>
</dbReference>
<dbReference type="PANTHER" id="PTHR42754">
    <property type="entry name" value="ENDOGLUCANASE"/>
    <property type="match status" value="1"/>
</dbReference>
<evidence type="ECO:0000313" key="2">
    <source>
        <dbReference type="EMBL" id="TGE26387.1"/>
    </source>
</evidence>
<dbReference type="NCBIfam" id="TIGR02608">
    <property type="entry name" value="delta_60_rpt"/>
    <property type="match status" value="10"/>
</dbReference>
<comment type="caution">
    <text evidence="2">The sequence shown here is derived from an EMBL/GenBank/DDBJ whole genome shotgun (WGS) entry which is preliminary data.</text>
</comment>
<sequence>MKRLIQASLVLALSLQATEQLYAQTVDPTLASIAIQQTGTVNNVQQQPDGKYVVGGSFTQVNGSAAVGLARLNADGSLDNSFTTLANCKSPIDKIRLLPNGQILVLGYNNITLGGRTFNTLAKLNADGSVVSGFSPGSGTNTRVNTLVVQADGKILLGGSFTSYSGVAVNRLVRLNANGSVDQAFVTALQAGFTRDNSSAAVYSVVVQPDGKILVAGNFTNYNNTGRQGLVRLNADGSLDTSFTPEATTGPGLYIVNSLALDPRTNHVLAYNTSFSSSQPIVRLTPTGALDPAFRNTTFFNCLGTSAANSEHFKVDSNGRVIVSGCYSSYGSTTDGNSFVLRLLPTGQVDPQFAVGNQLDADVNCVLVLPNDEVVLGGEFSRYGSIRNVNLVRLNNAAQALSTPRASLMQRGALRHVVPQADGKVLVGGRFWQINGQTAGNVARLNPNGTLDPSFQLDGVDGEVEKIAVRPDGRIVLGGTFARVGIQASPLVAQLLANGSPDASFAAPTYVSLSSSAVSSSVNALAVQPDGGVLVAGPVIGMDGYTAPVHRLLANGSVDGAYASAVTTSLAGFSDVYSLAVLPSGQHYIGSYGTAQPVLVRLNTNGSRDNTFTPGSSTSGQLTVLTMLPLPDDKLLVGGQFTNYNGVARTNVAVVDGSGAVDAGFVPPTLSNIPIWSVARYANGRVLLAGQNMQVNGSNRGALVRLNPNGAYDASFSNILGSTNQPRVALQANEAILVYGSSLLLNNLSTQNLEPLIRITAPNVLSVGRHQSTARTEAWPVPAHETLNLSLDAAARPELVELLDNLGRTVLMQPAPEATLALPLRHVKAGLYLLRVTYADGPVMRRVVVE</sequence>
<proteinExistence type="predicted"/>
<protein>
    <submittedName>
        <fullName evidence="2">T9SS type A sorting domain-containing protein</fullName>
    </submittedName>
</protein>
<name>A0A4Z0Q8H5_9BACT</name>
<gene>
    <name evidence="2" type="ORF">E5K02_16455</name>
</gene>
<dbReference type="NCBIfam" id="TIGR04183">
    <property type="entry name" value="Por_Secre_tail"/>
    <property type="match status" value="1"/>
</dbReference>
<dbReference type="InterPro" id="IPR013431">
    <property type="entry name" value="Delta_60_rpt"/>
</dbReference>
<dbReference type="Gene3D" id="2.80.10.50">
    <property type="match status" value="7"/>
</dbReference>
<evidence type="ECO:0000256" key="1">
    <source>
        <dbReference type="SAM" id="SignalP"/>
    </source>
</evidence>
<dbReference type="SUPFAM" id="SSF63829">
    <property type="entry name" value="Calcium-dependent phosphotriesterase"/>
    <property type="match status" value="1"/>
</dbReference>
<dbReference type="PANTHER" id="PTHR42754:SF1">
    <property type="entry name" value="LIPOPROTEIN"/>
    <property type="match status" value="1"/>
</dbReference>
<feature type="chain" id="PRO_5021210068" evidence="1">
    <location>
        <begin position="24"/>
        <end position="850"/>
    </location>
</feature>
<accession>A0A4Z0Q8H5</accession>
<dbReference type="Pfam" id="PF17164">
    <property type="entry name" value="DUF5122"/>
    <property type="match status" value="11"/>
</dbReference>
<feature type="signal peptide" evidence="1">
    <location>
        <begin position="1"/>
        <end position="23"/>
    </location>
</feature>
<dbReference type="AlphaFoldDB" id="A0A4Z0Q8H5"/>
<keyword evidence="1" id="KW-0732">Signal</keyword>
<keyword evidence="3" id="KW-1185">Reference proteome</keyword>
<organism evidence="2 3">
    <name type="scientific">Hymenobacter metallicola</name>
    <dbReference type="NCBI Taxonomy" id="2563114"/>
    <lineage>
        <taxon>Bacteria</taxon>
        <taxon>Pseudomonadati</taxon>
        <taxon>Bacteroidota</taxon>
        <taxon>Cytophagia</taxon>
        <taxon>Cytophagales</taxon>
        <taxon>Hymenobacteraceae</taxon>
        <taxon>Hymenobacter</taxon>
    </lineage>
</organism>
<dbReference type="RefSeq" id="WP_135396297.1">
    <property type="nucleotide sequence ID" value="NZ_SRMB01000003.1"/>
</dbReference>
<dbReference type="InterPro" id="IPR026444">
    <property type="entry name" value="Secre_tail"/>
</dbReference>
<dbReference type="OrthoDB" id="9805017at2"/>
<dbReference type="SUPFAM" id="SSF101898">
    <property type="entry name" value="NHL repeat"/>
    <property type="match status" value="1"/>
</dbReference>
<evidence type="ECO:0000313" key="3">
    <source>
        <dbReference type="Proteomes" id="UP000298471"/>
    </source>
</evidence>